<dbReference type="Proteomes" id="UP001139494">
    <property type="component" value="Unassembled WGS sequence"/>
</dbReference>
<reference evidence="2" key="1">
    <citation type="journal article" date="2023" name="Front. Microbiol.">
        <title>Genomic-based phylogenetic and metabolic analyses of the genus Natronomonas, and description of Natronomonas aquatica sp. nov.</title>
        <authorList>
            <person name="Garcia-Roldan A."/>
            <person name="Duran-Viseras A."/>
            <person name="de la Haba R.R."/>
            <person name="Corral P."/>
            <person name="Sanchez-Porro C."/>
            <person name="Ventosa A."/>
        </authorList>
    </citation>
    <scope>NUCLEOTIDE SEQUENCE</scope>
    <source>
        <strain evidence="2">F2-12</strain>
    </source>
</reference>
<keyword evidence="3" id="KW-1185">Reference proteome</keyword>
<accession>A0A9R1CW05</accession>
<organism evidence="2 3">
    <name type="scientific">Natronomonas aquatica</name>
    <dbReference type="NCBI Taxonomy" id="2841590"/>
    <lineage>
        <taxon>Archaea</taxon>
        <taxon>Methanobacteriati</taxon>
        <taxon>Methanobacteriota</taxon>
        <taxon>Stenosarchaea group</taxon>
        <taxon>Halobacteria</taxon>
        <taxon>Halobacteriales</taxon>
        <taxon>Natronomonadaceae</taxon>
        <taxon>Natronomonas</taxon>
    </lineage>
</organism>
<gene>
    <name evidence="2" type="ORF">KM295_14145</name>
</gene>
<dbReference type="RefSeq" id="WP_256030657.1">
    <property type="nucleotide sequence ID" value="NZ_JAHLKM010000030.1"/>
</dbReference>
<keyword evidence="1" id="KW-1133">Transmembrane helix</keyword>
<dbReference type="EMBL" id="JAHLKM010000030">
    <property type="protein sequence ID" value="MCQ4334596.1"/>
    <property type="molecule type" value="Genomic_DNA"/>
</dbReference>
<evidence type="ECO:0000313" key="3">
    <source>
        <dbReference type="Proteomes" id="UP001139494"/>
    </source>
</evidence>
<name>A0A9R1CW05_9EURY</name>
<keyword evidence="1" id="KW-0472">Membrane</keyword>
<sequence>MTRRLTQLAGVCSLPPTLAHEATHWAIARLGTPDAEIAVEVTGGRALAAWPPLESRALRVFAFLGPTVFGSMLALVWLFSGIPVDGWRLIMAVGLAIYSVPSAQDVRGALGLQDVQQEASDS</sequence>
<keyword evidence="1" id="KW-0812">Transmembrane</keyword>
<dbReference type="AlphaFoldDB" id="A0A9R1CW05"/>
<evidence type="ECO:0000313" key="2">
    <source>
        <dbReference type="EMBL" id="MCQ4334596.1"/>
    </source>
</evidence>
<evidence type="ECO:0000256" key="1">
    <source>
        <dbReference type="SAM" id="Phobius"/>
    </source>
</evidence>
<feature type="transmembrane region" description="Helical" evidence="1">
    <location>
        <begin position="60"/>
        <end position="79"/>
    </location>
</feature>
<proteinExistence type="predicted"/>
<protein>
    <submittedName>
        <fullName evidence="2">Uncharacterized protein</fullName>
    </submittedName>
</protein>
<comment type="caution">
    <text evidence="2">The sequence shown here is derived from an EMBL/GenBank/DDBJ whole genome shotgun (WGS) entry which is preliminary data.</text>
</comment>